<dbReference type="InterPro" id="IPR045311">
    <property type="entry name" value="LC-FACS_euk"/>
</dbReference>
<comment type="similarity">
    <text evidence="1 13">Belongs to the ATP-dependent AMP-binding enzyme family.</text>
</comment>
<keyword evidence="13" id="KW-0443">Lipid metabolism</keyword>
<dbReference type="SUPFAM" id="SSF56801">
    <property type="entry name" value="Acetyl-CoA synthetase-like"/>
    <property type="match status" value="1"/>
</dbReference>
<dbReference type="Proteomes" id="UP001235939">
    <property type="component" value="Chromosome 04"/>
</dbReference>
<accession>A0ABY6KE12</accession>
<sequence>MMDMDSYLNYVGGMAGAAAISGAAAVATALYIRSCPKPLVLPQDIHHQAITLDTPDQERVSAYCKDGKLKECIYEDVRTIHDVMERGARVSKNGNCLGYRASKNSPYTFLSYNEVLTRALHFGCGLMQLDLEPGQNTFIGIYAQNSVEWILTEHACYYFSAVLVPLYDTLGPHTSTIIINQSSISAVVVDKEDKVRALLAESPSTPGLRTIVATCEVSEAVISMAEAMDVCVLTFAEVEALGREHPSQPVLPSSQDLATVCYTSGTTGSPKGVMLTHGNIVADVSATLMQLGPFAPGPSDVMMSFLPCAHMLERVCEVATYMGGGSVGFYSGDIRALVDDYKALRPTITPSVPRLLNRIHDKVMAKVNGSKFRSWLFKRAMNSKLNELNKFIIRNNSIWDSLVFKKVRESMGGRVRLLVCGSAPLAGNVLTFVRCALGCIVLEGYGQTEGVAPCTLTLVGDPTVEHVGPPLPCCAIKLADVPEMEYYASQNKGEVCIRGYNVFKGYLKDPEKTAEALDKDGWLHTGDIGEWQPNNALKIIDRKKHIFKLSQGEYIAPEKIENIYLGSKYISQIFVHGESLKSCLIAVVCPEMEETKALAKSLGVKGSWEEICQSKEIKKHILEDMSSVGKKEGLKSYEQVKDIYLFSEGFSIKNELLTPTLKTKRPELKKYFAGQIEAMYQMLV</sequence>
<dbReference type="EC" id="6.2.1.3" evidence="13"/>
<feature type="transmembrane region" description="Helical" evidence="14">
    <location>
        <begin position="7"/>
        <end position="32"/>
    </location>
</feature>
<comment type="catalytic activity">
    <reaction evidence="12">
        <text>hexadecanoate + ATP + CoA = hexadecanoyl-CoA + AMP + diphosphate</text>
        <dbReference type="Rhea" id="RHEA:30751"/>
        <dbReference type="ChEBI" id="CHEBI:7896"/>
        <dbReference type="ChEBI" id="CHEBI:30616"/>
        <dbReference type="ChEBI" id="CHEBI:33019"/>
        <dbReference type="ChEBI" id="CHEBI:57287"/>
        <dbReference type="ChEBI" id="CHEBI:57379"/>
        <dbReference type="ChEBI" id="CHEBI:456215"/>
    </reaction>
    <physiologicalReaction direction="left-to-right" evidence="12">
        <dbReference type="Rhea" id="RHEA:30752"/>
    </physiologicalReaction>
</comment>
<evidence type="ECO:0000256" key="7">
    <source>
        <dbReference type="ARBA" id="ARBA00024484"/>
    </source>
</evidence>
<evidence type="ECO:0000256" key="8">
    <source>
        <dbReference type="ARBA" id="ARBA00024495"/>
    </source>
</evidence>
<dbReference type="InterPro" id="IPR000873">
    <property type="entry name" value="AMP-dep_synth/lig_dom"/>
</dbReference>
<evidence type="ECO:0000256" key="11">
    <source>
        <dbReference type="ARBA" id="ARBA00024565"/>
    </source>
</evidence>
<evidence type="ECO:0000256" key="10">
    <source>
        <dbReference type="ARBA" id="ARBA00024548"/>
    </source>
</evidence>
<keyword evidence="14" id="KW-0472">Membrane</keyword>
<keyword evidence="14" id="KW-0812">Transmembrane</keyword>
<evidence type="ECO:0000256" key="9">
    <source>
        <dbReference type="ARBA" id="ARBA00024532"/>
    </source>
</evidence>
<dbReference type="PANTHER" id="PTHR43272:SF107">
    <property type="entry name" value="LONG-CHAIN-FATTY-ACID--COA LIGASE 5"/>
    <property type="match status" value="1"/>
</dbReference>
<evidence type="ECO:0000259" key="15">
    <source>
        <dbReference type="Pfam" id="PF00501"/>
    </source>
</evidence>
<evidence type="ECO:0000256" key="5">
    <source>
        <dbReference type="ARBA" id="ARBA00022840"/>
    </source>
</evidence>
<dbReference type="CDD" id="cd05927">
    <property type="entry name" value="LC-FACS_euk"/>
    <property type="match status" value="1"/>
</dbReference>
<evidence type="ECO:0000313" key="17">
    <source>
        <dbReference type="Proteomes" id="UP001235939"/>
    </source>
</evidence>
<comment type="catalytic activity">
    <reaction evidence="8">
        <text>12-hydroxy-(5Z,8Z,10E,14Z)-eicosatetraenoate + ATP + CoA = 12-hydroxy-(5Z,8Z,10E,14Z)-eicosatetraenoyl-CoA + AMP + diphosphate</text>
        <dbReference type="Rhea" id="RHEA:52112"/>
        <dbReference type="ChEBI" id="CHEBI:30616"/>
        <dbReference type="ChEBI" id="CHEBI:33019"/>
        <dbReference type="ChEBI" id="CHEBI:57287"/>
        <dbReference type="ChEBI" id="CHEBI:90718"/>
        <dbReference type="ChEBI" id="CHEBI:136408"/>
        <dbReference type="ChEBI" id="CHEBI:456215"/>
    </reaction>
    <physiologicalReaction direction="left-to-right" evidence="8">
        <dbReference type="Rhea" id="RHEA:52113"/>
    </physiologicalReaction>
</comment>
<comment type="catalytic activity">
    <reaction evidence="6">
        <text>5-hydroxy-(6E,8Z,11Z,14Z)-eicosatetraenoate + ATP + CoA = 5-hydroxy-(6E,8Z,11Z,14Z)-eicosatetraenoyl-CoA + AMP + diphosphate</text>
        <dbReference type="Rhea" id="RHEA:52108"/>
        <dbReference type="ChEBI" id="CHEBI:30616"/>
        <dbReference type="ChEBI" id="CHEBI:33019"/>
        <dbReference type="ChEBI" id="CHEBI:57287"/>
        <dbReference type="ChEBI" id="CHEBI:65341"/>
        <dbReference type="ChEBI" id="CHEBI:136407"/>
        <dbReference type="ChEBI" id="CHEBI:456215"/>
    </reaction>
    <physiologicalReaction direction="left-to-right" evidence="6">
        <dbReference type="Rhea" id="RHEA:52109"/>
    </physiologicalReaction>
</comment>
<evidence type="ECO:0000256" key="4">
    <source>
        <dbReference type="ARBA" id="ARBA00022832"/>
    </source>
</evidence>
<dbReference type="Gene3D" id="3.40.50.12780">
    <property type="entry name" value="N-terminal domain of ligase-like"/>
    <property type="match status" value="1"/>
</dbReference>
<dbReference type="InterPro" id="IPR020845">
    <property type="entry name" value="AMP-binding_CS"/>
</dbReference>
<protein>
    <recommendedName>
        <fullName evidence="13">Long-chain-fatty-acid--CoA ligase</fullName>
        <ecNumber evidence="13">6.2.1.3</ecNumber>
    </recommendedName>
</protein>
<comment type="function">
    <text evidence="13">Catalyzes the conversion of long-chain fatty acids to their active form acyl-CoAs for both synthesis of cellular lipids, and degradation via beta-oxidation.</text>
</comment>
<evidence type="ECO:0000313" key="16">
    <source>
        <dbReference type="EMBL" id="UYV67009.1"/>
    </source>
</evidence>
<proteinExistence type="inferred from homology"/>
<keyword evidence="4 13" id="KW-0276">Fatty acid metabolism</keyword>
<comment type="catalytic activity">
    <reaction evidence="11">
        <text>(E)-hexadec-2-enoate + ATP + CoA = (2E)-hexadecenoyl-CoA + AMP + diphosphate</text>
        <dbReference type="Rhea" id="RHEA:36139"/>
        <dbReference type="ChEBI" id="CHEBI:30616"/>
        <dbReference type="ChEBI" id="CHEBI:33019"/>
        <dbReference type="ChEBI" id="CHEBI:57287"/>
        <dbReference type="ChEBI" id="CHEBI:61526"/>
        <dbReference type="ChEBI" id="CHEBI:72745"/>
        <dbReference type="ChEBI" id="CHEBI:456215"/>
    </reaction>
    <physiologicalReaction direction="left-to-right" evidence="11">
        <dbReference type="Rhea" id="RHEA:36140"/>
    </physiologicalReaction>
</comment>
<dbReference type="InterPro" id="IPR042099">
    <property type="entry name" value="ANL_N_sf"/>
</dbReference>
<evidence type="ECO:0000256" key="1">
    <source>
        <dbReference type="ARBA" id="ARBA00006432"/>
    </source>
</evidence>
<feature type="domain" description="AMP-dependent synthetase/ligase" evidence="15">
    <location>
        <begin position="105"/>
        <end position="507"/>
    </location>
</feature>
<evidence type="ECO:0000256" key="2">
    <source>
        <dbReference type="ARBA" id="ARBA00022598"/>
    </source>
</evidence>
<keyword evidence="17" id="KW-1185">Reference proteome</keyword>
<evidence type="ECO:0000256" key="12">
    <source>
        <dbReference type="ARBA" id="ARBA00049139"/>
    </source>
</evidence>
<dbReference type="EMBL" id="CP092866">
    <property type="protein sequence ID" value="UYV67009.1"/>
    <property type="molecule type" value="Genomic_DNA"/>
</dbReference>
<evidence type="ECO:0000256" key="3">
    <source>
        <dbReference type="ARBA" id="ARBA00022741"/>
    </source>
</evidence>
<comment type="catalytic activity">
    <reaction evidence="7">
        <text>a long-chain fatty acid + ATP + CoA = a long-chain fatty acyl-CoA + AMP + diphosphate</text>
        <dbReference type="Rhea" id="RHEA:15421"/>
        <dbReference type="ChEBI" id="CHEBI:30616"/>
        <dbReference type="ChEBI" id="CHEBI:33019"/>
        <dbReference type="ChEBI" id="CHEBI:57287"/>
        <dbReference type="ChEBI" id="CHEBI:57560"/>
        <dbReference type="ChEBI" id="CHEBI:83139"/>
        <dbReference type="ChEBI" id="CHEBI:456215"/>
        <dbReference type="EC" id="6.2.1.3"/>
    </reaction>
    <physiologicalReaction direction="left-to-right" evidence="7">
        <dbReference type="Rhea" id="RHEA:15422"/>
    </physiologicalReaction>
</comment>
<name>A0ABY6KE12_9ARAC</name>
<evidence type="ECO:0000256" key="13">
    <source>
        <dbReference type="RuleBase" id="RU369030"/>
    </source>
</evidence>
<evidence type="ECO:0000256" key="14">
    <source>
        <dbReference type="SAM" id="Phobius"/>
    </source>
</evidence>
<comment type="catalytic activity">
    <reaction evidence="10">
        <text>(5Z,8Z,11Z,14Z)-eicosatetraenoate + ATP + CoA = (5Z,8Z,11Z,14Z)-eicosatetraenoyl-CoA + AMP + diphosphate</text>
        <dbReference type="Rhea" id="RHEA:19713"/>
        <dbReference type="ChEBI" id="CHEBI:30616"/>
        <dbReference type="ChEBI" id="CHEBI:32395"/>
        <dbReference type="ChEBI" id="CHEBI:33019"/>
        <dbReference type="ChEBI" id="CHEBI:57287"/>
        <dbReference type="ChEBI" id="CHEBI:57368"/>
        <dbReference type="ChEBI" id="CHEBI:456215"/>
        <dbReference type="EC" id="6.2.1.15"/>
    </reaction>
    <physiologicalReaction direction="left-to-right" evidence="10">
        <dbReference type="Rhea" id="RHEA:19714"/>
    </physiologicalReaction>
</comment>
<keyword evidence="2 13" id="KW-0436">Ligase</keyword>
<dbReference type="PANTHER" id="PTHR43272">
    <property type="entry name" value="LONG-CHAIN-FATTY-ACID--COA LIGASE"/>
    <property type="match status" value="1"/>
</dbReference>
<keyword evidence="3 13" id="KW-0547">Nucleotide-binding</keyword>
<gene>
    <name evidence="16" type="ORF">LAZ67_4003652</name>
</gene>
<keyword evidence="14" id="KW-1133">Transmembrane helix</keyword>
<organism evidence="16 17">
    <name type="scientific">Cordylochernes scorpioides</name>
    <dbReference type="NCBI Taxonomy" id="51811"/>
    <lineage>
        <taxon>Eukaryota</taxon>
        <taxon>Metazoa</taxon>
        <taxon>Ecdysozoa</taxon>
        <taxon>Arthropoda</taxon>
        <taxon>Chelicerata</taxon>
        <taxon>Arachnida</taxon>
        <taxon>Pseudoscorpiones</taxon>
        <taxon>Cheliferoidea</taxon>
        <taxon>Chernetidae</taxon>
        <taxon>Cordylochernes</taxon>
    </lineage>
</organism>
<evidence type="ECO:0000256" key="6">
    <source>
        <dbReference type="ARBA" id="ARBA00024469"/>
    </source>
</evidence>
<comment type="catalytic activity">
    <reaction evidence="9">
        <text>15-hydroxy-(5Z,8Z,11Z,13E)-eicosatetraenoate + ATP + CoA = 15-hydroxy-(5Z,8Z,11Z,13E)-eicosatetraenoyl-CoA + AMP + diphosphate</text>
        <dbReference type="Rhea" id="RHEA:52116"/>
        <dbReference type="ChEBI" id="CHEBI:30616"/>
        <dbReference type="ChEBI" id="CHEBI:33019"/>
        <dbReference type="ChEBI" id="CHEBI:57287"/>
        <dbReference type="ChEBI" id="CHEBI:78832"/>
        <dbReference type="ChEBI" id="CHEBI:136409"/>
        <dbReference type="ChEBI" id="CHEBI:456215"/>
    </reaction>
    <physiologicalReaction direction="left-to-right" evidence="9">
        <dbReference type="Rhea" id="RHEA:52117"/>
    </physiologicalReaction>
</comment>
<dbReference type="Pfam" id="PF00501">
    <property type="entry name" value="AMP-binding"/>
    <property type="match status" value="1"/>
</dbReference>
<keyword evidence="5 13" id="KW-0067">ATP-binding</keyword>
<reference evidence="16 17" key="1">
    <citation type="submission" date="2022-01" db="EMBL/GenBank/DDBJ databases">
        <title>A chromosomal length assembly of Cordylochernes scorpioides.</title>
        <authorList>
            <person name="Zeh D."/>
            <person name="Zeh J."/>
        </authorList>
    </citation>
    <scope>NUCLEOTIDE SEQUENCE [LARGE SCALE GENOMIC DNA]</scope>
    <source>
        <strain evidence="16">IN4F17</strain>
        <tissue evidence="16">Whole Body</tissue>
    </source>
</reference>
<dbReference type="PROSITE" id="PS00455">
    <property type="entry name" value="AMP_BINDING"/>
    <property type="match status" value="1"/>
</dbReference>